<feature type="compositionally biased region" description="Basic and acidic residues" evidence="1">
    <location>
        <begin position="240"/>
        <end position="269"/>
    </location>
</feature>
<evidence type="ECO:0000313" key="2">
    <source>
        <dbReference type="Proteomes" id="UP001652640"/>
    </source>
</evidence>
<feature type="compositionally biased region" description="Basic and acidic residues" evidence="1">
    <location>
        <begin position="308"/>
        <end position="318"/>
    </location>
</feature>
<reference evidence="3" key="2">
    <citation type="submission" date="2025-08" db="UniProtKB">
        <authorList>
            <consortium name="RefSeq"/>
        </authorList>
    </citation>
    <scope>IDENTIFICATION</scope>
    <source>
        <tissue evidence="3">Tongue muscle</tissue>
    </source>
</reference>
<dbReference type="RefSeq" id="XP_070331571.1">
    <property type="nucleotide sequence ID" value="XM_070475470.1"/>
</dbReference>
<dbReference type="Proteomes" id="UP001652640">
    <property type="component" value="Chromosome 1"/>
</dbReference>
<gene>
    <name evidence="3" type="primary">LOC139037809</name>
</gene>
<protein>
    <submittedName>
        <fullName evidence="3">Collagen alpha-1(XXII) chain-like</fullName>
    </submittedName>
</protein>
<organism evidence="2 3">
    <name type="scientific">Odocoileus virginianus</name>
    <name type="common">White-tailed deer</name>
    <dbReference type="NCBI Taxonomy" id="9874"/>
    <lineage>
        <taxon>Eukaryota</taxon>
        <taxon>Metazoa</taxon>
        <taxon>Chordata</taxon>
        <taxon>Craniata</taxon>
        <taxon>Vertebrata</taxon>
        <taxon>Euteleostomi</taxon>
        <taxon>Mammalia</taxon>
        <taxon>Eutheria</taxon>
        <taxon>Laurasiatheria</taxon>
        <taxon>Artiodactyla</taxon>
        <taxon>Ruminantia</taxon>
        <taxon>Pecora</taxon>
        <taxon>Cervidae</taxon>
        <taxon>Odocoileinae</taxon>
        <taxon>Odocoileus</taxon>
    </lineage>
</organism>
<evidence type="ECO:0000313" key="3">
    <source>
        <dbReference type="RefSeq" id="XP_070331571.1"/>
    </source>
</evidence>
<proteinExistence type="predicted"/>
<feature type="region of interest" description="Disordered" evidence="1">
    <location>
        <begin position="166"/>
        <end position="389"/>
    </location>
</feature>
<reference evidence="2" key="1">
    <citation type="journal article" date="2022" name="J. Hered.">
        <title>A De Novo Chromosome-Level Genome Assembly of the White-Tailed Deer, Odocoileus Virginianus.</title>
        <authorList>
            <person name="London E.W."/>
            <person name="Roca A.L."/>
            <person name="Novakofski J.E."/>
            <person name="Mateus-Pinilla N.E."/>
        </authorList>
    </citation>
    <scope>NUCLEOTIDE SEQUENCE [LARGE SCALE GENOMIC DNA]</scope>
</reference>
<feature type="compositionally biased region" description="Pro residues" evidence="1">
    <location>
        <begin position="575"/>
        <end position="589"/>
    </location>
</feature>
<dbReference type="GeneID" id="139037809"/>
<accession>A0ABM4IUS7</accession>
<feature type="region of interest" description="Disordered" evidence="1">
    <location>
        <begin position="105"/>
        <end position="139"/>
    </location>
</feature>
<feature type="region of interest" description="Disordered" evidence="1">
    <location>
        <begin position="649"/>
        <end position="708"/>
    </location>
</feature>
<name>A0ABM4IUS7_ODOVR</name>
<evidence type="ECO:0000256" key="1">
    <source>
        <dbReference type="SAM" id="MobiDB-lite"/>
    </source>
</evidence>
<feature type="region of interest" description="Disordered" evidence="1">
    <location>
        <begin position="445"/>
        <end position="530"/>
    </location>
</feature>
<keyword evidence="2" id="KW-1185">Reference proteome</keyword>
<sequence length="708" mass="75956">MEQATILGGLGLPCSPKQVLALYQHLFRFPAGLDQLRAALQQVQEGQACLSVLELPNVLLQMERSRRAQEQLLWDLELLTGAGLGLFWPPWAQFCDLRAQVQHTQNQLSKPRSRTDDNSERLSSGNSRLCPPPQTEDSLSQNHQLLEGGRAADLPSALDLREASLDADPRQESPGLPAEGPTSGCFQELNLTTSSSPGEPGISEFEVKGWKFPGQDPSQIGDSREPQDPLEGLGWSLGQERAEQKKLLRNEIPHSQREGDPQCQSKRETNQGPSGEATQALMEEVSQGQRWEGLQGEHKGAPPGQSESRLKCERKEALPEPSADSPRGSGEKILQSSEGRACIPPGWEAAWGEGPRDKGGSPGDICRSLGERMRQPGGRAGPGPRGRTTQLMQVKTYGLRRDSAPALGAQWPLREASRAPLQLAGPLTRPLLPGPGAVMLEAPCTGVSGQRERSAALPGHLGPVRDPPSLQGPGESPGPAEQERGGSTGLPGAFGRPRGAAEAPRTSKTAWPEPPSRDRASAGMNAAQQASALQRLLELNREARRRRQRDRERQRLRVLERLRIARNRHCRVHPLEPPPSPAQLPPQARPPGEGGGATTTLPGRGPVAELGATWIALPGVYPALAITPAERADPAAALCWPLRVRRPGGTGRWSAFRPSPGGRGRATTRPEGTAGANASGKDRAAASPRGQEYPELPAATVGPRRCGT</sequence>
<feature type="region of interest" description="Disordered" evidence="1">
    <location>
        <begin position="569"/>
        <end position="604"/>
    </location>
</feature>